<evidence type="ECO:0000256" key="5">
    <source>
        <dbReference type="ARBA" id="ARBA00022692"/>
    </source>
</evidence>
<evidence type="ECO:0000256" key="3">
    <source>
        <dbReference type="ARBA" id="ARBA00022516"/>
    </source>
</evidence>
<feature type="transmembrane region" description="Helical" evidence="12">
    <location>
        <begin position="12"/>
        <end position="31"/>
    </location>
</feature>
<dbReference type="KEGG" id="apo:Arcpr_0776"/>
<sequence length="274" mass="30070">MKAIWDLLRLEHGIMYGIAVIIGIIVSSGTLEFDKAILGFLTAVFCQASSFALNDYLDYEVDLKNKRIDRPLVRGDLKREHALILAVALAPFGFISAYLISFQAFLFALAITILGYIYDLKLKELGVVGNVYIAFTMSAPFLFGGIIAGGVNVQVVVLSLLAFLSGLGREIMKGIEDVEGDALRDVKSVARVKGVNFAYKLSAILITLAVLLSPLPLIHYGFNLLYIVPVAVADVIFLRTVKSLIRKDKDIRRLRKETLLAMLFGLLGFLLGAI</sequence>
<evidence type="ECO:0000256" key="2">
    <source>
        <dbReference type="ARBA" id="ARBA00022475"/>
    </source>
</evidence>
<dbReference type="InterPro" id="IPR044878">
    <property type="entry name" value="UbiA_sf"/>
</dbReference>
<dbReference type="InterPro" id="IPR000537">
    <property type="entry name" value="UbiA_prenyltransferase"/>
</dbReference>
<evidence type="ECO:0000256" key="9">
    <source>
        <dbReference type="ARBA" id="ARBA00023136"/>
    </source>
</evidence>
<evidence type="ECO:0000256" key="6">
    <source>
        <dbReference type="ARBA" id="ARBA00022842"/>
    </source>
</evidence>
<dbReference type="NCBIfam" id="NF009523">
    <property type="entry name" value="PRK12884.1"/>
    <property type="match status" value="1"/>
</dbReference>
<dbReference type="PANTHER" id="PTHR42723:SF1">
    <property type="entry name" value="CHLOROPHYLL SYNTHASE, CHLOROPLASTIC"/>
    <property type="match status" value="1"/>
</dbReference>
<evidence type="ECO:0000313" key="13">
    <source>
        <dbReference type="EMBL" id="ADB57839.1"/>
    </source>
</evidence>
<dbReference type="UniPathway" id="UPA00940"/>
<keyword evidence="10 12" id="KW-0594">Phospholipid biosynthesis</keyword>
<accession>D2RHR4</accession>
<dbReference type="Gene3D" id="1.10.357.140">
    <property type="entry name" value="UbiA prenyltransferase"/>
    <property type="match status" value="1"/>
</dbReference>
<dbReference type="InterPro" id="IPR023547">
    <property type="entry name" value="DGGGP_synth"/>
</dbReference>
<comment type="catalytic activity">
    <reaction evidence="12">
        <text>sn-3-O-(geranylgeranyl)glycerol 1-phosphate + (2E,6E,10E)-geranylgeranyl diphosphate = 2,3-bis-O-(geranylgeranyl)-sn-glycerol 1-phosphate + diphosphate</text>
        <dbReference type="Rhea" id="RHEA:18109"/>
        <dbReference type="ChEBI" id="CHEBI:33019"/>
        <dbReference type="ChEBI" id="CHEBI:57677"/>
        <dbReference type="ChEBI" id="CHEBI:58756"/>
        <dbReference type="ChEBI" id="CHEBI:58837"/>
        <dbReference type="EC" id="2.5.1.42"/>
    </reaction>
</comment>
<keyword evidence="6 12" id="KW-0460">Magnesium</keyword>
<keyword evidence="3 12" id="KW-0444">Lipid biosynthesis</keyword>
<dbReference type="InterPro" id="IPR050475">
    <property type="entry name" value="Prenyltransferase_related"/>
</dbReference>
<dbReference type="HAMAP" id="MF_01286">
    <property type="entry name" value="DGGGP_synth"/>
    <property type="match status" value="1"/>
</dbReference>
<comment type="subcellular location">
    <subcellularLocation>
        <location evidence="1 12">Cell membrane</location>
        <topology evidence="1 12">Multi-pass membrane protein</topology>
    </subcellularLocation>
</comment>
<comment type="similarity">
    <text evidence="12">Belongs to the UbiA prenyltransferase family. DGGGP synthase subfamily.</text>
</comment>
<gene>
    <name evidence="13" type="ordered locus">Arcpr_0776</name>
</gene>
<keyword evidence="8 12" id="KW-0443">Lipid metabolism</keyword>
<dbReference type="HOGENOM" id="CLU_073311_1_1_2"/>
<keyword evidence="7 12" id="KW-1133">Transmembrane helix</keyword>
<dbReference type="PaxDb" id="572546-Arcpr_0776"/>
<keyword evidence="2 12" id="KW-1003">Cell membrane</keyword>
<keyword evidence="9 12" id="KW-0472">Membrane</keyword>
<evidence type="ECO:0000313" key="14">
    <source>
        <dbReference type="Proteomes" id="UP000001901"/>
    </source>
</evidence>
<evidence type="ECO:0000256" key="10">
    <source>
        <dbReference type="ARBA" id="ARBA00023209"/>
    </source>
</evidence>
<keyword evidence="11 12" id="KW-1208">Phospholipid metabolism</keyword>
<dbReference type="GO" id="GO:0047295">
    <property type="term" value="F:geranylgeranylglycerol-phosphate geranylgeranyltransferase activity"/>
    <property type="evidence" value="ECO:0007669"/>
    <property type="project" value="UniProtKB-UniRule"/>
</dbReference>
<keyword evidence="4 12" id="KW-0808">Transferase</keyword>
<feature type="transmembrane region" description="Helical" evidence="12">
    <location>
        <begin position="84"/>
        <end position="117"/>
    </location>
</feature>
<comment type="cofactor">
    <cofactor evidence="12">
        <name>Mg(2+)</name>
        <dbReference type="ChEBI" id="CHEBI:18420"/>
    </cofactor>
</comment>
<comment type="function">
    <text evidence="12">Prenyltransferase that catalyzes the transfer of the geranylgeranyl moiety of geranylgeranyl diphosphate (GGPP) to the C2 hydroxyl of (S)-3-O-geranylgeranylglyceryl phosphate (GGGP). This reaction is the second ether-bond-formation step in the biosynthesis of archaeal membrane lipids.</text>
</comment>
<dbReference type="Proteomes" id="UP000001901">
    <property type="component" value="Chromosome"/>
</dbReference>
<dbReference type="GeneID" id="8739436"/>
<reference evidence="13 14" key="1">
    <citation type="journal article" date="2010" name="Stand. Genomic Sci.">
        <title>Complete genome sequence of Archaeoglobus profundus type strain (AV18).</title>
        <authorList>
            <person name="von Jan M."/>
            <person name="Lapidus A."/>
            <person name="Del Rio T.G."/>
            <person name="Copeland A."/>
            <person name="Tice H."/>
            <person name="Cheng J.F."/>
            <person name="Lucas S."/>
            <person name="Chen F."/>
            <person name="Nolan M."/>
            <person name="Goodwin L."/>
            <person name="Han C."/>
            <person name="Pitluck S."/>
            <person name="Liolios K."/>
            <person name="Ivanova N."/>
            <person name="Mavromatis K."/>
            <person name="Ovchinnikova G."/>
            <person name="Chertkov O."/>
            <person name="Pati A."/>
            <person name="Chen A."/>
            <person name="Palaniappan K."/>
            <person name="Land M."/>
            <person name="Hauser L."/>
            <person name="Chang Y.J."/>
            <person name="Jeffries C.D."/>
            <person name="Saunders E."/>
            <person name="Brettin T."/>
            <person name="Detter J.C."/>
            <person name="Chain P."/>
            <person name="Eichinger K."/>
            <person name="Huber H."/>
            <person name="Spring S."/>
            <person name="Rohde M."/>
            <person name="Goker M."/>
            <person name="Wirth R."/>
            <person name="Woyke T."/>
            <person name="Bristow J."/>
            <person name="Eisen J.A."/>
            <person name="Markowitz V."/>
            <person name="Hugenholtz P."/>
            <person name="Kyrpides N.C."/>
            <person name="Klenk H.P."/>
        </authorList>
    </citation>
    <scope>NUCLEOTIDE SEQUENCE [LARGE SCALE GENOMIC DNA]</scope>
    <source>
        <strain evidence="14">DSM 5631 / JCM 9629 / NBRC 100127 / Av18</strain>
    </source>
</reference>
<proteinExistence type="inferred from homology"/>
<protein>
    <recommendedName>
        <fullName evidence="12">Digeranylgeranylglyceryl phosphate synthase</fullName>
        <shortName evidence="12">DGGGP synthase</shortName>
        <shortName evidence="12">DGGGPS</shortName>
        <ecNumber evidence="12">2.5.1.42</ecNumber>
    </recommendedName>
    <alternativeName>
        <fullName evidence="12">(S)-2,3-di-O-geranylgeranylglyceryl phosphate synthase</fullName>
    </alternativeName>
    <alternativeName>
        <fullName evidence="12">Geranylgeranylglycerol-phosphate geranylgeranyltransferase</fullName>
    </alternativeName>
</protein>
<dbReference type="GO" id="GO:0046474">
    <property type="term" value="P:glycerophospholipid biosynthetic process"/>
    <property type="evidence" value="ECO:0007669"/>
    <property type="project" value="UniProtKB-UniRule"/>
</dbReference>
<evidence type="ECO:0000256" key="1">
    <source>
        <dbReference type="ARBA" id="ARBA00004651"/>
    </source>
</evidence>
<feature type="transmembrane region" description="Helical" evidence="12">
    <location>
        <begin position="197"/>
        <end position="218"/>
    </location>
</feature>
<organism evidence="13 14">
    <name type="scientific">Archaeoglobus profundus (strain DSM 5631 / JCM 9629 / NBRC 100127 / Av18)</name>
    <dbReference type="NCBI Taxonomy" id="572546"/>
    <lineage>
        <taxon>Archaea</taxon>
        <taxon>Methanobacteriati</taxon>
        <taxon>Methanobacteriota</taxon>
        <taxon>Archaeoglobi</taxon>
        <taxon>Archaeoglobales</taxon>
        <taxon>Archaeoglobaceae</taxon>
        <taxon>Archaeoglobus</taxon>
    </lineage>
</organism>
<evidence type="ECO:0000256" key="8">
    <source>
        <dbReference type="ARBA" id="ARBA00023098"/>
    </source>
</evidence>
<evidence type="ECO:0000256" key="7">
    <source>
        <dbReference type="ARBA" id="ARBA00022989"/>
    </source>
</evidence>
<evidence type="ECO:0000256" key="12">
    <source>
        <dbReference type="HAMAP-Rule" id="MF_01286"/>
    </source>
</evidence>
<keyword evidence="5 12" id="KW-0812">Transmembrane</keyword>
<dbReference type="PANTHER" id="PTHR42723">
    <property type="entry name" value="CHLOROPHYLL SYNTHASE"/>
    <property type="match status" value="1"/>
</dbReference>
<feature type="transmembrane region" description="Helical" evidence="12">
    <location>
        <begin position="257"/>
        <end position="273"/>
    </location>
</feature>
<dbReference type="EC" id="2.5.1.42" evidence="12"/>
<evidence type="ECO:0000256" key="4">
    <source>
        <dbReference type="ARBA" id="ARBA00022679"/>
    </source>
</evidence>
<dbReference type="EMBL" id="CP001857">
    <property type="protein sequence ID" value="ADB57839.1"/>
    <property type="molecule type" value="Genomic_DNA"/>
</dbReference>
<dbReference type="Pfam" id="PF01040">
    <property type="entry name" value="UbiA"/>
    <property type="match status" value="1"/>
</dbReference>
<feature type="transmembrane region" description="Helical" evidence="12">
    <location>
        <begin position="224"/>
        <end position="245"/>
    </location>
</feature>
<feature type="transmembrane region" description="Helical" evidence="12">
    <location>
        <begin position="137"/>
        <end position="164"/>
    </location>
</feature>
<dbReference type="AlphaFoldDB" id="D2RHR4"/>
<dbReference type="GO" id="GO:0000287">
    <property type="term" value="F:magnesium ion binding"/>
    <property type="evidence" value="ECO:0007669"/>
    <property type="project" value="UniProtKB-UniRule"/>
</dbReference>
<name>D2RHR4_ARCPA</name>
<keyword evidence="14" id="KW-1185">Reference proteome</keyword>
<dbReference type="eggNOG" id="arCOG00476">
    <property type="taxonomic scope" value="Archaea"/>
</dbReference>
<dbReference type="CDD" id="cd13961">
    <property type="entry name" value="PT_UbiA_DGGGPS"/>
    <property type="match status" value="1"/>
</dbReference>
<dbReference type="RefSeq" id="WP_012940175.1">
    <property type="nucleotide sequence ID" value="NC_013741.1"/>
</dbReference>
<dbReference type="Gene3D" id="1.20.120.1780">
    <property type="entry name" value="UbiA prenyltransferase"/>
    <property type="match status" value="1"/>
</dbReference>
<evidence type="ECO:0000256" key="11">
    <source>
        <dbReference type="ARBA" id="ARBA00023264"/>
    </source>
</evidence>
<dbReference type="GO" id="GO:0005886">
    <property type="term" value="C:plasma membrane"/>
    <property type="evidence" value="ECO:0007669"/>
    <property type="project" value="UniProtKB-SubCell"/>
</dbReference>
<comment type="pathway">
    <text evidence="12">Membrane lipid metabolism; glycerophospholipid metabolism.</text>
</comment>
<dbReference type="STRING" id="572546.Arcpr_0776"/>